<evidence type="ECO:0000256" key="3">
    <source>
        <dbReference type="ARBA" id="ARBA00023014"/>
    </source>
</evidence>
<reference evidence="4" key="1">
    <citation type="journal article" date="2020" name="Biotechnol. Biofuels">
        <title>New insights from the biogas microbiome by comprehensive genome-resolved metagenomics of nearly 1600 species originating from multiple anaerobic digesters.</title>
        <authorList>
            <person name="Campanaro S."/>
            <person name="Treu L."/>
            <person name="Rodriguez-R L.M."/>
            <person name="Kovalovszki A."/>
            <person name="Ziels R.M."/>
            <person name="Maus I."/>
            <person name="Zhu X."/>
            <person name="Kougias P.G."/>
            <person name="Basile A."/>
            <person name="Luo G."/>
            <person name="Schluter A."/>
            <person name="Konstantinidis K.T."/>
            <person name="Angelidaki I."/>
        </authorList>
    </citation>
    <scope>NUCLEOTIDE SEQUENCE</scope>
    <source>
        <strain evidence="4">AS06rmzACSIP_7</strain>
    </source>
</reference>
<dbReference type="PANTHER" id="PTHR43122">
    <property type="entry name" value="FERREDOXIN SUBUNIT OF PYRUVATE:FLAVODOXIN OXIDOREDUCTASE-RELATED"/>
    <property type="match status" value="1"/>
</dbReference>
<evidence type="ECO:0000313" key="5">
    <source>
        <dbReference type="Proteomes" id="UP000777265"/>
    </source>
</evidence>
<evidence type="ECO:0000256" key="1">
    <source>
        <dbReference type="ARBA" id="ARBA00022723"/>
    </source>
</evidence>
<proteinExistence type="predicted"/>
<keyword evidence="1" id="KW-0479">Metal-binding</keyword>
<keyword evidence="2" id="KW-0408">Iron</keyword>
<dbReference type="GO" id="GO:0046872">
    <property type="term" value="F:metal ion binding"/>
    <property type="evidence" value="ECO:0007669"/>
    <property type="project" value="UniProtKB-KW"/>
</dbReference>
<dbReference type="PROSITE" id="PS51379">
    <property type="entry name" value="4FE4S_FER_2"/>
    <property type="match status" value="2"/>
</dbReference>
<evidence type="ECO:0000313" key="4">
    <source>
        <dbReference type="EMBL" id="NLW35370.1"/>
    </source>
</evidence>
<dbReference type="STRING" id="909663.GCA_000512235_01185"/>
<sequence length="72" mass="8025">MKGYIEIDQERCKGCSFCIEYCPKKAIVLSNKLNLKGYFVVDFQADKDCTGCAACAIMCPEVAIEVYRGESN</sequence>
<dbReference type="EMBL" id="JAAYEE010000127">
    <property type="protein sequence ID" value="NLW35370.1"/>
    <property type="molecule type" value="Genomic_DNA"/>
</dbReference>
<dbReference type="AlphaFoldDB" id="A0A351U1P1"/>
<gene>
    <name evidence="4" type="ORF">GXY80_07805</name>
</gene>
<accession>A0A351U1P1</accession>
<dbReference type="InterPro" id="IPR017900">
    <property type="entry name" value="4Fe4S_Fe_S_CS"/>
</dbReference>
<dbReference type="PROSITE" id="PS00198">
    <property type="entry name" value="4FE4S_FER_1"/>
    <property type="match status" value="2"/>
</dbReference>
<dbReference type="Gene3D" id="3.30.70.20">
    <property type="match status" value="1"/>
</dbReference>
<reference evidence="4" key="2">
    <citation type="submission" date="2020-01" db="EMBL/GenBank/DDBJ databases">
        <authorList>
            <person name="Campanaro S."/>
        </authorList>
    </citation>
    <scope>NUCLEOTIDE SEQUENCE</scope>
    <source>
        <strain evidence="4">AS06rmzACSIP_7</strain>
    </source>
</reference>
<comment type="caution">
    <text evidence="4">The sequence shown here is derived from an EMBL/GenBank/DDBJ whole genome shotgun (WGS) entry which is preliminary data.</text>
</comment>
<dbReference type="PANTHER" id="PTHR43122:SF2">
    <property type="entry name" value="FERREDOXIN SUBUNIT OF PYRUVATE:FLAVODOXIN OXIDOREDUCTASE"/>
    <property type="match status" value="1"/>
</dbReference>
<dbReference type="InterPro" id="IPR017896">
    <property type="entry name" value="4Fe4S_Fe-S-bd"/>
</dbReference>
<dbReference type="SUPFAM" id="SSF54862">
    <property type="entry name" value="4Fe-4S ferredoxins"/>
    <property type="match status" value="1"/>
</dbReference>
<dbReference type="Proteomes" id="UP000777265">
    <property type="component" value="Unassembled WGS sequence"/>
</dbReference>
<evidence type="ECO:0000256" key="2">
    <source>
        <dbReference type="ARBA" id="ARBA00023004"/>
    </source>
</evidence>
<name>A0A351U1P1_9BACT</name>
<keyword evidence="3" id="KW-0411">Iron-sulfur</keyword>
<dbReference type="Pfam" id="PF12838">
    <property type="entry name" value="Fer4_7"/>
    <property type="match status" value="1"/>
</dbReference>
<protein>
    <submittedName>
        <fullName evidence="4">4Fe-4S binding protein</fullName>
    </submittedName>
</protein>
<dbReference type="GO" id="GO:0051536">
    <property type="term" value="F:iron-sulfur cluster binding"/>
    <property type="evidence" value="ECO:0007669"/>
    <property type="project" value="UniProtKB-KW"/>
</dbReference>
<organism evidence="4 5">
    <name type="scientific">Syntrophorhabdus aromaticivorans</name>
    <dbReference type="NCBI Taxonomy" id="328301"/>
    <lineage>
        <taxon>Bacteria</taxon>
        <taxon>Pseudomonadati</taxon>
        <taxon>Thermodesulfobacteriota</taxon>
        <taxon>Syntrophorhabdia</taxon>
        <taxon>Syntrophorhabdales</taxon>
        <taxon>Syntrophorhabdaceae</taxon>
        <taxon>Syntrophorhabdus</taxon>
    </lineage>
</organism>